<evidence type="ECO:0000313" key="2">
    <source>
        <dbReference type="Proteomes" id="UP000094892"/>
    </source>
</evidence>
<comment type="caution">
    <text evidence="1">The sequence shown here is derived from an EMBL/GenBank/DDBJ whole genome shotgun (WGS) entry which is preliminary data.</text>
</comment>
<name>A0A1E3KU06_LACPN</name>
<dbReference type="PATRIC" id="fig|1590.306.peg.2154"/>
<reference evidence="1 2" key="1">
    <citation type="submission" date="2016-08" db="EMBL/GenBank/DDBJ databases">
        <title>Genome sequencing of Lactobacillus plantarum JSA22, isolated from fermented soybean paste.</title>
        <authorList>
            <person name="Choi H.S."/>
        </authorList>
    </citation>
    <scope>NUCLEOTIDE SEQUENCE [LARGE SCALE GENOMIC DNA]</scope>
    <source>
        <strain evidence="1 2">JSA22</strain>
    </source>
</reference>
<sequence length="66" mass="7595">MTTATSWFLVGIMMQVVVMDLRRVTANGQQKWCLGRNCRVINQKFETKTLVSLVIFGIIAKNSYRK</sequence>
<evidence type="ECO:0000313" key="1">
    <source>
        <dbReference type="EMBL" id="ODO62147.1"/>
    </source>
</evidence>
<accession>A0A1E3KU06</accession>
<gene>
    <name evidence="1" type="ORF">LPJSA22_02152</name>
</gene>
<protein>
    <submittedName>
        <fullName evidence="1">Uncharacterized protein</fullName>
    </submittedName>
</protein>
<organism evidence="1 2">
    <name type="scientific">Lactiplantibacillus plantarum</name>
    <name type="common">Lactobacillus plantarum</name>
    <dbReference type="NCBI Taxonomy" id="1590"/>
    <lineage>
        <taxon>Bacteria</taxon>
        <taxon>Bacillati</taxon>
        <taxon>Bacillota</taxon>
        <taxon>Bacilli</taxon>
        <taxon>Lactobacillales</taxon>
        <taxon>Lactobacillaceae</taxon>
        <taxon>Lactiplantibacillus</taxon>
    </lineage>
</organism>
<dbReference type="AlphaFoldDB" id="A0A1E3KU06"/>
<dbReference type="Proteomes" id="UP000094892">
    <property type="component" value="Unassembled WGS sequence"/>
</dbReference>
<dbReference type="EMBL" id="MCOL01000001">
    <property type="protein sequence ID" value="ODO62147.1"/>
    <property type="molecule type" value="Genomic_DNA"/>
</dbReference>
<proteinExistence type="predicted"/>